<evidence type="ECO:0000313" key="2">
    <source>
        <dbReference type="Proteomes" id="UP000194464"/>
    </source>
</evidence>
<accession>A0ABY1RHI0</accession>
<protein>
    <submittedName>
        <fullName evidence="1">Uncharacterized protein</fullName>
    </submittedName>
</protein>
<comment type="caution">
    <text evidence="1">The sequence shown here is derived from an EMBL/GenBank/DDBJ whole genome shotgun (WGS) entry which is preliminary data.</text>
</comment>
<dbReference type="Proteomes" id="UP000194464">
    <property type="component" value="Unassembled WGS sequence"/>
</dbReference>
<reference evidence="1 2" key="1">
    <citation type="submission" date="2017-04" db="EMBL/GenBank/DDBJ databases">
        <authorList>
            <person name="Varghese N."/>
            <person name="Submissions S."/>
        </authorList>
    </citation>
    <scope>NUCLEOTIDE SEQUENCE [LARGE SCALE GENOMIC DNA]</scope>
    <source>
        <strain evidence="1 2">VKM Ac-1784</strain>
    </source>
</reference>
<organism evidence="1 2">
    <name type="scientific">Plantibacter elymi</name>
    <name type="common">nom. nud.</name>
    <dbReference type="NCBI Taxonomy" id="199708"/>
    <lineage>
        <taxon>Bacteria</taxon>
        <taxon>Bacillati</taxon>
        <taxon>Actinomycetota</taxon>
        <taxon>Actinomycetes</taxon>
        <taxon>Micrococcales</taxon>
        <taxon>Microbacteriaceae</taxon>
        <taxon>Plantibacter</taxon>
    </lineage>
</organism>
<evidence type="ECO:0000313" key="1">
    <source>
        <dbReference type="EMBL" id="SMQ73244.1"/>
    </source>
</evidence>
<sequence length="111" mass="11894">MEAGALAGQILRGRAELRRATSDDIKRQFTPRLVLELGLSFSGGTGVLVAENIGVAARSARLGRDDEGDIVAIEGIARHREVLEALALIAYGDTRESEAASRWIHAKQVSV</sequence>
<gene>
    <name evidence="1" type="ORF">SAMN06295909_3221</name>
</gene>
<keyword evidence="2" id="KW-1185">Reference proteome</keyword>
<proteinExistence type="predicted"/>
<name>A0ABY1RHI0_9MICO</name>
<dbReference type="EMBL" id="FXWJ01000005">
    <property type="protein sequence ID" value="SMQ73244.1"/>
    <property type="molecule type" value="Genomic_DNA"/>
</dbReference>